<reference evidence="8" key="1">
    <citation type="submission" date="2023-03" db="EMBL/GenBank/DDBJ databases">
        <title>Massive genome expansion in bonnet fungi (Mycena s.s.) driven by repeated elements and novel gene families across ecological guilds.</title>
        <authorList>
            <consortium name="Lawrence Berkeley National Laboratory"/>
            <person name="Harder C.B."/>
            <person name="Miyauchi S."/>
            <person name="Viragh M."/>
            <person name="Kuo A."/>
            <person name="Thoen E."/>
            <person name="Andreopoulos B."/>
            <person name="Lu D."/>
            <person name="Skrede I."/>
            <person name="Drula E."/>
            <person name="Henrissat B."/>
            <person name="Morin E."/>
            <person name="Kohler A."/>
            <person name="Barry K."/>
            <person name="LaButti K."/>
            <person name="Morin E."/>
            <person name="Salamov A."/>
            <person name="Lipzen A."/>
            <person name="Mereny Z."/>
            <person name="Hegedus B."/>
            <person name="Baldrian P."/>
            <person name="Stursova M."/>
            <person name="Weitz H."/>
            <person name="Taylor A."/>
            <person name="Grigoriev I.V."/>
            <person name="Nagy L.G."/>
            <person name="Martin F."/>
            <person name="Kauserud H."/>
        </authorList>
    </citation>
    <scope>NUCLEOTIDE SEQUENCE</scope>
    <source>
        <strain evidence="8">9144</strain>
    </source>
</reference>
<dbReference type="GO" id="GO:0008270">
    <property type="term" value="F:zinc ion binding"/>
    <property type="evidence" value="ECO:0007669"/>
    <property type="project" value="UniProtKB-KW"/>
</dbReference>
<feature type="coiled-coil region" evidence="5">
    <location>
        <begin position="238"/>
        <end position="265"/>
    </location>
</feature>
<feature type="region of interest" description="Disordered" evidence="6">
    <location>
        <begin position="511"/>
        <end position="537"/>
    </location>
</feature>
<dbReference type="InterPro" id="IPR017907">
    <property type="entry name" value="Znf_RING_CS"/>
</dbReference>
<accession>A0AAD6URD3</accession>
<dbReference type="Proteomes" id="UP001219525">
    <property type="component" value="Unassembled WGS sequence"/>
</dbReference>
<keyword evidence="1" id="KW-0479">Metal-binding</keyword>
<proteinExistence type="predicted"/>
<evidence type="ECO:0000256" key="1">
    <source>
        <dbReference type="ARBA" id="ARBA00022723"/>
    </source>
</evidence>
<gene>
    <name evidence="8" type="ORF">GGX14DRAFT_577565</name>
</gene>
<feature type="domain" description="RING-type" evidence="7">
    <location>
        <begin position="277"/>
        <end position="374"/>
    </location>
</feature>
<dbReference type="PROSITE" id="PS50089">
    <property type="entry name" value="ZF_RING_2"/>
    <property type="match status" value="1"/>
</dbReference>
<dbReference type="InterPro" id="IPR013083">
    <property type="entry name" value="Znf_RING/FYVE/PHD"/>
</dbReference>
<dbReference type="InterPro" id="IPR001841">
    <property type="entry name" value="Znf_RING"/>
</dbReference>
<dbReference type="EMBL" id="JARJCW010000112">
    <property type="protein sequence ID" value="KAJ7193046.1"/>
    <property type="molecule type" value="Genomic_DNA"/>
</dbReference>
<comment type="caution">
    <text evidence="8">The sequence shown here is derived from an EMBL/GenBank/DDBJ whole genome shotgun (WGS) entry which is preliminary data.</text>
</comment>
<evidence type="ECO:0000256" key="4">
    <source>
        <dbReference type="PROSITE-ProRule" id="PRU00175"/>
    </source>
</evidence>
<dbReference type="AlphaFoldDB" id="A0AAD6URD3"/>
<keyword evidence="9" id="KW-1185">Reference proteome</keyword>
<evidence type="ECO:0000256" key="3">
    <source>
        <dbReference type="ARBA" id="ARBA00022833"/>
    </source>
</evidence>
<name>A0AAD6URD3_9AGAR</name>
<dbReference type="SMART" id="SM00184">
    <property type="entry name" value="RING"/>
    <property type="match status" value="1"/>
</dbReference>
<dbReference type="Gene3D" id="3.30.40.10">
    <property type="entry name" value="Zinc/RING finger domain, C3HC4 (zinc finger)"/>
    <property type="match status" value="1"/>
</dbReference>
<evidence type="ECO:0000259" key="7">
    <source>
        <dbReference type="PROSITE" id="PS50089"/>
    </source>
</evidence>
<evidence type="ECO:0000256" key="5">
    <source>
        <dbReference type="SAM" id="Coils"/>
    </source>
</evidence>
<protein>
    <recommendedName>
        <fullName evidence="7">RING-type domain-containing protein</fullName>
    </recommendedName>
</protein>
<evidence type="ECO:0000256" key="6">
    <source>
        <dbReference type="SAM" id="MobiDB-lite"/>
    </source>
</evidence>
<organism evidence="8 9">
    <name type="scientific">Mycena pura</name>
    <dbReference type="NCBI Taxonomy" id="153505"/>
    <lineage>
        <taxon>Eukaryota</taxon>
        <taxon>Fungi</taxon>
        <taxon>Dikarya</taxon>
        <taxon>Basidiomycota</taxon>
        <taxon>Agaricomycotina</taxon>
        <taxon>Agaricomycetes</taxon>
        <taxon>Agaricomycetidae</taxon>
        <taxon>Agaricales</taxon>
        <taxon>Marasmiineae</taxon>
        <taxon>Mycenaceae</taxon>
        <taxon>Mycena</taxon>
    </lineage>
</organism>
<dbReference type="PROSITE" id="PS00518">
    <property type="entry name" value="ZF_RING_1"/>
    <property type="match status" value="1"/>
</dbReference>
<evidence type="ECO:0000313" key="9">
    <source>
        <dbReference type="Proteomes" id="UP001219525"/>
    </source>
</evidence>
<keyword evidence="3" id="KW-0862">Zinc</keyword>
<keyword evidence="2 4" id="KW-0863">Zinc-finger</keyword>
<evidence type="ECO:0000256" key="2">
    <source>
        <dbReference type="ARBA" id="ARBA00022771"/>
    </source>
</evidence>
<sequence length="537" mass="57534">MGVHYHSQLDTLERYFKALPASLLESTADSSELEPSTTEVENYGSVTSAFNLRLEPTLRDLLSDKPLDLAASASSSAAKKDQGPRKRKIIEIVDDMDAKLPSTLAAPNMLFNSSLATTIALLASAGLAAAAAAADAPNDQRLRRLGRVAPRQNDCASDADCSGGVCCSGIAFGPGEGAGLSALKDSLDDGLSPPSTPICVPAVVAGEELWGTEGLFEPPATAALEHFLDERQRRVDPIRRELERLRNVERRRAQAQQERERLHAAANRECALCRRDCHICVNPWQSTLIDRKVAQLSDDSDDEEEQKPGPKLHGILLTSCGHVFCGPCLAQAIYISLNVAFDPADYGTVLNGAHPRTLGTGKRADFPVTCPQCRGNSVAPEISDSTARRVLGEENTNEWNLAQKLFHGGASQDHLPSAAGVVPGVFDIAEPIYDDAARPFSIDADVVLEGLLWCTHAGASCRVVPVEAADSAAGSRYASGARTPCALRVYELRTPSGYVFRRVGTRRGFPVPAPDNSLAMSRGRRSPPGIEDTTESM</sequence>
<keyword evidence="5" id="KW-0175">Coiled coil</keyword>
<evidence type="ECO:0000313" key="8">
    <source>
        <dbReference type="EMBL" id="KAJ7193046.1"/>
    </source>
</evidence>